<dbReference type="EMBL" id="JF805201">
    <property type="protein sequence ID" value="AEI30528.1"/>
    <property type="molecule type" value="Genomic_DNA"/>
</dbReference>
<proteinExistence type="predicted"/>
<evidence type="ECO:0000313" key="1">
    <source>
        <dbReference type="EMBL" id="AEI30528.1"/>
    </source>
</evidence>
<name>F8UHM1_9ZZZZ</name>
<evidence type="ECO:0008006" key="2">
    <source>
        <dbReference type="Google" id="ProtNLM"/>
    </source>
</evidence>
<accession>F8UHM1</accession>
<organism evidence="1">
    <name type="scientific">uncultured microorganism</name>
    <dbReference type="NCBI Taxonomy" id="358574"/>
    <lineage>
        <taxon>unclassified sequences</taxon>
        <taxon>environmental samples</taxon>
    </lineage>
</organism>
<reference evidence="1" key="1">
    <citation type="submission" date="2011-04" db="EMBL/GenBank/DDBJ databases">
        <title>Taxonomic and functional metagenomic profiling of the microbial community in the anoxic sediment of a brackish shallow lake (Laguna de Carrizo Central Spain).</title>
        <authorList>
            <consortium name="CONSOLIDER consortium CSD2007-00005"/>
            <person name="Guazzaroni M.-E."/>
            <person name="Richter M."/>
            <person name="Garcia-Salamanca A."/>
            <person name="Yarza P."/>
            <person name="Ferrer M."/>
        </authorList>
    </citation>
    <scope>NUCLEOTIDE SEQUENCE</scope>
</reference>
<protein>
    <recommendedName>
        <fullName evidence="2">Transcriptional coactivator p15 (PC4) C-terminal domain-containing protein</fullName>
    </recommendedName>
</protein>
<dbReference type="AlphaFoldDB" id="F8UHM1"/>
<sequence length="77" mass="8748">MPYDNSLDAQLFSKSWENEGSKIVVSVCSYNNGPKKIQIVREVKDREGQFTFAKLGRLSKEEMLGILPIIQEALEVM</sequence>
<gene>
    <name evidence="1" type="ORF">LDC_03351</name>
</gene>